<gene>
    <name evidence="5" type="ORF">LCGC14_0016090</name>
</gene>
<evidence type="ECO:0000256" key="1">
    <source>
        <dbReference type="ARBA" id="ARBA00006432"/>
    </source>
</evidence>
<feature type="domain" description="Acetyl-coenzyme A synthetase N-terminal" evidence="4">
    <location>
        <begin position="102"/>
        <end position="159"/>
    </location>
</feature>
<dbReference type="InterPro" id="IPR000873">
    <property type="entry name" value="AMP-dep_synth/lig_dom"/>
</dbReference>
<dbReference type="InterPro" id="IPR032387">
    <property type="entry name" value="ACAS_N"/>
</dbReference>
<sequence>MSERIAESALIAAGVDPGVAGAIAEQANSLIDSVDAEAAWARISREILTPAIPFAAHSLLYEAVYSERRADDPPAPAWLPPAGSVAATNIGKLMAEFDLPDYRALHRWSVNDRAGFWETLIARVGITFKREYETVVDLSAGVEAPRWLAGARLNIVDSCFSAPPDSTAIMYQKDGRLNCMTCAALLSAVNRAANGFTAAGYSTGDRIAIAMPMTVESVVAYMGAVKAGLAVVSIADSFAPHEIAVRLRLTGAVGIITQDHVPRTGKMRPMYTKVVEAEAPRAIVAPCGRKLSVTLRPDDLEWNRFLSDDETFESIARDPQDHTNILFSSGTTGEPKAIPWTQTTPIKAAVDGHLHHDIRPGDVVAWPTNLGWMMGPWLIYAALINKASMALYDDAPTLGGFGQFVQDAKVTMLGVVPSLVRAWRASGCIRGCDWSAIRAFSSTGECSSREDMLFLMSLAGYKPIIEYCGGTEIGGGYITGTVAQPSAPSTFSTPALGLDLAILDDQGAPATNGEVFLIPPSMGLSNDLLNQDHHAVYFEGTPRAADGAVLRRHGDQIEALAGGYFRAHGRTDDTMNLGGIKISSAEIERTTLTVPGVQAAAAVAAPAPGGGPDRLVMFAVLDTSRDVDTARLKTDMQTAIKTQLNPLFKIYDLVIVDALPRTASNKVMRRELRRQYQTDADKPDA</sequence>
<evidence type="ECO:0000259" key="3">
    <source>
        <dbReference type="Pfam" id="PF13193"/>
    </source>
</evidence>
<dbReference type="Pfam" id="PF13193">
    <property type="entry name" value="AMP-binding_C"/>
    <property type="match status" value="1"/>
</dbReference>
<dbReference type="Gene3D" id="3.30.300.30">
    <property type="match status" value="1"/>
</dbReference>
<dbReference type="InterPro" id="IPR020845">
    <property type="entry name" value="AMP-binding_CS"/>
</dbReference>
<name>A0A0F9WF68_9ZZZZ</name>
<organism evidence="5">
    <name type="scientific">marine sediment metagenome</name>
    <dbReference type="NCBI Taxonomy" id="412755"/>
    <lineage>
        <taxon>unclassified sequences</taxon>
        <taxon>metagenomes</taxon>
        <taxon>ecological metagenomes</taxon>
    </lineage>
</organism>
<accession>A0A0F9WF68</accession>
<evidence type="ECO:0000313" key="5">
    <source>
        <dbReference type="EMBL" id="KKO11133.1"/>
    </source>
</evidence>
<feature type="domain" description="AMP-dependent synthetase/ligase" evidence="2">
    <location>
        <begin position="163"/>
        <end position="514"/>
    </location>
</feature>
<feature type="domain" description="AMP-binding enzyme C-terminal" evidence="3">
    <location>
        <begin position="586"/>
        <end position="666"/>
    </location>
</feature>
<comment type="similarity">
    <text evidence="1">Belongs to the ATP-dependent AMP-binding enzyme family.</text>
</comment>
<dbReference type="PANTHER" id="PTHR44378:SF2">
    <property type="entry name" value="ACYL-ACTIVATING ENZYME 17, PEROXISOMAL-RELATED"/>
    <property type="match status" value="1"/>
</dbReference>
<evidence type="ECO:0000259" key="4">
    <source>
        <dbReference type="Pfam" id="PF16177"/>
    </source>
</evidence>
<protein>
    <recommendedName>
        <fullName evidence="6">AMP-dependent synthetase/ligase domain-containing protein</fullName>
    </recommendedName>
</protein>
<dbReference type="AlphaFoldDB" id="A0A0F9WF68"/>
<comment type="caution">
    <text evidence="5">The sequence shown here is derived from an EMBL/GenBank/DDBJ whole genome shotgun (WGS) entry which is preliminary data.</text>
</comment>
<dbReference type="EMBL" id="LAZR01000003">
    <property type="protein sequence ID" value="KKO11133.1"/>
    <property type="molecule type" value="Genomic_DNA"/>
</dbReference>
<dbReference type="Pfam" id="PF00501">
    <property type="entry name" value="AMP-binding"/>
    <property type="match status" value="1"/>
</dbReference>
<dbReference type="InterPro" id="IPR042099">
    <property type="entry name" value="ANL_N_sf"/>
</dbReference>
<proteinExistence type="inferred from homology"/>
<dbReference type="SUPFAM" id="SSF56801">
    <property type="entry name" value="Acetyl-CoA synthetase-like"/>
    <property type="match status" value="1"/>
</dbReference>
<evidence type="ECO:0000259" key="2">
    <source>
        <dbReference type="Pfam" id="PF00501"/>
    </source>
</evidence>
<dbReference type="Pfam" id="PF16177">
    <property type="entry name" value="ACAS_N"/>
    <property type="match status" value="1"/>
</dbReference>
<dbReference type="InterPro" id="IPR025110">
    <property type="entry name" value="AMP-bd_C"/>
</dbReference>
<evidence type="ECO:0008006" key="6">
    <source>
        <dbReference type="Google" id="ProtNLM"/>
    </source>
</evidence>
<dbReference type="PROSITE" id="PS00455">
    <property type="entry name" value="AMP_BINDING"/>
    <property type="match status" value="1"/>
</dbReference>
<reference evidence="5" key="1">
    <citation type="journal article" date="2015" name="Nature">
        <title>Complex archaea that bridge the gap between prokaryotes and eukaryotes.</title>
        <authorList>
            <person name="Spang A."/>
            <person name="Saw J.H."/>
            <person name="Jorgensen S.L."/>
            <person name="Zaremba-Niedzwiedzka K."/>
            <person name="Martijn J."/>
            <person name="Lind A.E."/>
            <person name="van Eijk R."/>
            <person name="Schleper C."/>
            <person name="Guy L."/>
            <person name="Ettema T.J."/>
        </authorList>
    </citation>
    <scope>NUCLEOTIDE SEQUENCE</scope>
</reference>
<dbReference type="Gene3D" id="3.40.50.12780">
    <property type="entry name" value="N-terminal domain of ligase-like"/>
    <property type="match status" value="1"/>
</dbReference>
<dbReference type="InterPro" id="IPR045851">
    <property type="entry name" value="AMP-bd_C_sf"/>
</dbReference>
<dbReference type="PANTHER" id="PTHR44378">
    <property type="entry name" value="ACYL-ACTIVATING ENZYME 17, PEROXISOMAL-RELATED"/>
    <property type="match status" value="1"/>
</dbReference>